<dbReference type="PRINTS" id="PR00412">
    <property type="entry name" value="EPOXHYDRLASE"/>
</dbReference>
<proteinExistence type="predicted"/>
<organism evidence="3 4">
    <name type="scientific">Streptacidiphilus monticola</name>
    <dbReference type="NCBI Taxonomy" id="2161674"/>
    <lineage>
        <taxon>Bacteria</taxon>
        <taxon>Bacillati</taxon>
        <taxon>Actinomycetota</taxon>
        <taxon>Actinomycetes</taxon>
        <taxon>Kitasatosporales</taxon>
        <taxon>Streptomycetaceae</taxon>
        <taxon>Streptacidiphilus</taxon>
    </lineage>
</organism>
<dbReference type="PRINTS" id="PR00111">
    <property type="entry name" value="ABHYDROLASE"/>
</dbReference>
<comment type="caution">
    <text evidence="3">The sequence shown here is derived from an EMBL/GenBank/DDBJ whole genome shotgun (WGS) entry which is preliminary data.</text>
</comment>
<dbReference type="InterPro" id="IPR050471">
    <property type="entry name" value="AB_hydrolase"/>
</dbReference>
<dbReference type="PANTHER" id="PTHR43433">
    <property type="entry name" value="HYDROLASE, ALPHA/BETA FOLD FAMILY PROTEIN"/>
    <property type="match status" value="1"/>
</dbReference>
<protein>
    <submittedName>
        <fullName evidence="3">Alpha/beta fold hydrolase</fullName>
    </submittedName>
</protein>
<gene>
    <name evidence="3" type="ORF">ACFP3V_29150</name>
</gene>
<reference evidence="4" key="1">
    <citation type="journal article" date="2019" name="Int. J. Syst. Evol. Microbiol.">
        <title>The Global Catalogue of Microorganisms (GCM) 10K type strain sequencing project: providing services to taxonomists for standard genome sequencing and annotation.</title>
        <authorList>
            <consortium name="The Broad Institute Genomics Platform"/>
            <consortium name="The Broad Institute Genome Sequencing Center for Infectious Disease"/>
            <person name="Wu L."/>
            <person name="Ma J."/>
        </authorList>
    </citation>
    <scope>NUCLEOTIDE SEQUENCE [LARGE SCALE GENOMIC DNA]</scope>
    <source>
        <strain evidence="4">JCM 4816</strain>
    </source>
</reference>
<dbReference type="Proteomes" id="UP001596174">
    <property type="component" value="Unassembled WGS sequence"/>
</dbReference>
<dbReference type="EMBL" id="JBHSQJ010000152">
    <property type="protein sequence ID" value="MFC5911260.1"/>
    <property type="molecule type" value="Genomic_DNA"/>
</dbReference>
<dbReference type="RefSeq" id="WP_380589904.1">
    <property type="nucleotide sequence ID" value="NZ_JBHSQJ010000152.1"/>
</dbReference>
<dbReference type="InterPro" id="IPR000073">
    <property type="entry name" value="AB_hydrolase_1"/>
</dbReference>
<evidence type="ECO:0000259" key="2">
    <source>
        <dbReference type="Pfam" id="PF00561"/>
    </source>
</evidence>
<dbReference type="PANTHER" id="PTHR43433:SF4">
    <property type="entry name" value="NON-HEME CHLOROPEROXIDASE-RELATED"/>
    <property type="match status" value="1"/>
</dbReference>
<dbReference type="InterPro" id="IPR000639">
    <property type="entry name" value="Epox_hydrolase-like"/>
</dbReference>
<dbReference type="SUPFAM" id="SSF53474">
    <property type="entry name" value="alpha/beta-Hydrolases"/>
    <property type="match status" value="1"/>
</dbReference>
<keyword evidence="3" id="KW-0378">Hydrolase</keyword>
<dbReference type="GO" id="GO:0016787">
    <property type="term" value="F:hydrolase activity"/>
    <property type="evidence" value="ECO:0007669"/>
    <property type="project" value="UniProtKB-KW"/>
</dbReference>
<keyword evidence="4" id="KW-1185">Reference proteome</keyword>
<feature type="domain" description="AB hydrolase-1" evidence="2">
    <location>
        <begin position="26"/>
        <end position="265"/>
    </location>
</feature>
<evidence type="ECO:0000313" key="3">
    <source>
        <dbReference type="EMBL" id="MFC5911260.1"/>
    </source>
</evidence>
<sequence length="278" mass="30534">MSYIKVGEENSTDINLYYEDHGTGQPVVLIHGFPLSGHSWEKQSHALLAAGYRVVTYDRRGFGRSSQPSVGYDYDTFAADLHAVLEQLDLRDAVLVGFSMGTGEVGRYLGTYGSGRVAKAAFLASLEPYLLKTDDNPEGAGTLEFFQGISDTAKADRYAYYTSFYEDFYNLDENLGTRISAEAVRNSWDVAVSGGSYAAWAAPLTWFTDFRADIPKIDVPSLIVHGTGDRILPIDSTGRPFHRALPSAEYVEIEGAPHGLLWTHAEEVNAVLLAFLAK</sequence>
<accession>A0ABW1GBL2</accession>
<name>A0ABW1GBL2_9ACTN</name>
<evidence type="ECO:0000256" key="1">
    <source>
        <dbReference type="ARBA" id="ARBA00022559"/>
    </source>
</evidence>
<dbReference type="Gene3D" id="3.40.50.1820">
    <property type="entry name" value="alpha/beta hydrolase"/>
    <property type="match status" value="1"/>
</dbReference>
<dbReference type="InterPro" id="IPR029058">
    <property type="entry name" value="AB_hydrolase_fold"/>
</dbReference>
<dbReference type="Pfam" id="PF00561">
    <property type="entry name" value="Abhydrolase_1"/>
    <property type="match status" value="1"/>
</dbReference>
<evidence type="ECO:0000313" key="4">
    <source>
        <dbReference type="Proteomes" id="UP001596174"/>
    </source>
</evidence>
<keyword evidence="1" id="KW-0560">Oxidoreductase</keyword>
<keyword evidence="1" id="KW-0575">Peroxidase</keyword>